<dbReference type="RefSeq" id="WP_247199703.1">
    <property type="nucleotide sequence ID" value="NZ_JALKCG010000001.1"/>
</dbReference>
<comment type="caution">
    <text evidence="2">The sequence shown here is derived from an EMBL/GenBank/DDBJ whole genome shotgun (WGS) entry which is preliminary data.</text>
</comment>
<name>A0ABT0DKG9_9HYPH</name>
<protein>
    <submittedName>
        <fullName evidence="2">Sugar phosphate nucleotidyltransferase</fullName>
    </submittedName>
</protein>
<reference evidence="2 3" key="1">
    <citation type="submission" date="2022-04" db="EMBL/GenBank/DDBJ databases">
        <authorList>
            <person name="Grouzdev D.S."/>
            <person name="Pantiukh K.S."/>
            <person name="Krutkina M.S."/>
        </authorList>
    </citation>
    <scope>NUCLEOTIDE SEQUENCE [LARGE SCALE GENOMIC DNA]</scope>
    <source>
        <strain evidence="2 3">Jip08</strain>
    </source>
</reference>
<evidence type="ECO:0000313" key="2">
    <source>
        <dbReference type="EMBL" id="MCK0207777.1"/>
    </source>
</evidence>
<evidence type="ECO:0000259" key="1">
    <source>
        <dbReference type="Pfam" id="PF00483"/>
    </source>
</evidence>
<dbReference type="PANTHER" id="PTHR22572">
    <property type="entry name" value="SUGAR-1-PHOSPHATE GUANYL TRANSFERASE"/>
    <property type="match status" value="1"/>
</dbReference>
<dbReference type="InterPro" id="IPR029044">
    <property type="entry name" value="Nucleotide-diphossugar_trans"/>
</dbReference>
<proteinExistence type="predicted"/>
<dbReference type="InterPro" id="IPR005835">
    <property type="entry name" value="NTP_transferase_dom"/>
</dbReference>
<dbReference type="SUPFAM" id="SSF53448">
    <property type="entry name" value="Nucleotide-diphospho-sugar transferases"/>
    <property type="match status" value="1"/>
</dbReference>
<dbReference type="EMBL" id="JALKCG010000001">
    <property type="protein sequence ID" value="MCK0207777.1"/>
    <property type="molecule type" value="Genomic_DNA"/>
</dbReference>
<dbReference type="InterPro" id="IPR050486">
    <property type="entry name" value="Mannose-1P_guanyltransferase"/>
</dbReference>
<keyword evidence="3" id="KW-1185">Reference proteome</keyword>
<feature type="domain" description="Nucleotidyl transferase" evidence="1">
    <location>
        <begin position="9"/>
        <end position="229"/>
    </location>
</feature>
<dbReference type="Pfam" id="PF00483">
    <property type="entry name" value="NTP_transferase"/>
    <property type="match status" value="1"/>
</dbReference>
<accession>A0ABT0DKG9</accession>
<sequence length="238" mass="26259">MERANKRTAIVLAGGKGTRLRPYTITIPKPLAPIGDKPIVELMIERLVRAGFERVVLAVNHMGDLIRAYFGDGSRWGVEIAYSLEEEPLGTVGPLRIIDGLPENFLVVNADVLTDLKFMSLLEGHAVSGAVFTVSAIRREQRIEYGVLTVEDGALVGFREKPVFEHMVSMGVYAASRRIVDYIPPAGPFGFDQLMLALLAAGEKVAVHHHHGLWLDIGRPDDYEIANEMIAGDKDRFL</sequence>
<dbReference type="Proteomes" id="UP001202867">
    <property type="component" value="Unassembled WGS sequence"/>
</dbReference>
<organism evidence="2 3">
    <name type="scientific">Ancylobacter koreensis</name>
    <dbReference type="NCBI Taxonomy" id="266121"/>
    <lineage>
        <taxon>Bacteria</taxon>
        <taxon>Pseudomonadati</taxon>
        <taxon>Pseudomonadota</taxon>
        <taxon>Alphaproteobacteria</taxon>
        <taxon>Hyphomicrobiales</taxon>
        <taxon>Xanthobacteraceae</taxon>
        <taxon>Ancylobacter</taxon>
    </lineage>
</organism>
<evidence type="ECO:0000313" key="3">
    <source>
        <dbReference type="Proteomes" id="UP001202867"/>
    </source>
</evidence>
<reference evidence="3" key="2">
    <citation type="submission" date="2023-07" db="EMBL/GenBank/DDBJ databases">
        <title>Ancylobacter moscoviensis sp. nov., facultatively methylotrophic bacteria from activated sludge and the reclassification of Starkeya novella (Starkey 1934) Kelly et al. 2000 as Ancylobacter novellus comb. nov., Starkeya koreensis Im et al. 2006 as Ancylobacter koreensis comb.nov., Angulomicrobium tetraedrale Vasil'eva et al. 1986 as Ancylobacter tetraedralis comb. nov., Angulomicrobium amanitiforme Fritz et al. 2004 as Ancylobacter amanitiformis comb. nov. and Methylorhabdus multivorans Doronina et al. 1996 as Ancylobacter multivorans comb. nov. and emended description of the genus Ancylobacter.</title>
        <authorList>
            <person name="Doronina N."/>
            <person name="Chemodurova A."/>
            <person name="Grouzdev D."/>
            <person name="Koziaeva V."/>
            <person name="Shi W."/>
            <person name="Wu L."/>
            <person name="Kaparullina E."/>
        </authorList>
    </citation>
    <scope>NUCLEOTIDE SEQUENCE [LARGE SCALE GENOMIC DNA]</scope>
    <source>
        <strain evidence="3">Jip08</strain>
    </source>
</reference>
<gene>
    <name evidence="2" type="ORF">MWN33_06975</name>
</gene>
<dbReference type="Gene3D" id="3.90.550.10">
    <property type="entry name" value="Spore Coat Polysaccharide Biosynthesis Protein SpsA, Chain A"/>
    <property type="match status" value="1"/>
</dbReference>